<protein>
    <submittedName>
        <fullName evidence="1">Uncharacterized protein</fullName>
    </submittedName>
</protein>
<sequence>MQFREVTEFIPGTKYRIVCNVSPCAYEGIYVSTNYLHRFKHVPTFKNLEYVNFIPDYHTYYVPIFQRHHIQSNMEHRAVNLILKNIIGDPTFSWVGAIPYNPVITVITMMGS</sequence>
<dbReference type="AlphaFoldDB" id="A0A6C0HYU4"/>
<evidence type="ECO:0000313" key="1">
    <source>
        <dbReference type="EMBL" id="QHT85327.1"/>
    </source>
</evidence>
<proteinExistence type="predicted"/>
<organism evidence="1">
    <name type="scientific">viral metagenome</name>
    <dbReference type="NCBI Taxonomy" id="1070528"/>
    <lineage>
        <taxon>unclassified sequences</taxon>
        <taxon>metagenomes</taxon>
        <taxon>organismal metagenomes</taxon>
    </lineage>
</organism>
<accession>A0A6C0HYU4</accession>
<name>A0A6C0HYU4_9ZZZZ</name>
<reference evidence="1" key="1">
    <citation type="journal article" date="2020" name="Nature">
        <title>Giant virus diversity and host interactions through global metagenomics.</title>
        <authorList>
            <person name="Schulz F."/>
            <person name="Roux S."/>
            <person name="Paez-Espino D."/>
            <person name="Jungbluth S."/>
            <person name="Walsh D.A."/>
            <person name="Denef V.J."/>
            <person name="McMahon K.D."/>
            <person name="Konstantinidis K.T."/>
            <person name="Eloe-Fadrosh E.A."/>
            <person name="Kyrpides N.C."/>
            <person name="Woyke T."/>
        </authorList>
    </citation>
    <scope>NUCLEOTIDE SEQUENCE</scope>
    <source>
        <strain evidence="1">GVMAG-M-3300023184-17</strain>
    </source>
</reference>
<dbReference type="EMBL" id="MN740041">
    <property type="protein sequence ID" value="QHT85327.1"/>
    <property type="molecule type" value="Genomic_DNA"/>
</dbReference>